<dbReference type="PROSITE" id="PS50076">
    <property type="entry name" value="DNAJ_2"/>
    <property type="match status" value="1"/>
</dbReference>
<dbReference type="PANTHER" id="PTHR10039:SF5">
    <property type="entry name" value="NACHT DOMAIN-CONTAINING PROTEIN"/>
    <property type="match status" value="1"/>
</dbReference>
<dbReference type="EMBL" id="JAKLMC020000003">
    <property type="protein sequence ID" value="KAK5957249.1"/>
    <property type="molecule type" value="Genomic_DNA"/>
</dbReference>
<dbReference type="SUPFAM" id="SSF52540">
    <property type="entry name" value="P-loop containing nucleoside triphosphate hydrolases"/>
    <property type="match status" value="1"/>
</dbReference>
<comment type="caution">
    <text evidence="3">The sequence shown here is derived from an EMBL/GenBank/DDBJ whole genome shotgun (WGS) entry which is preliminary data.</text>
</comment>
<proteinExistence type="predicted"/>
<dbReference type="InterPro" id="IPR056884">
    <property type="entry name" value="NPHP3-like_N"/>
</dbReference>
<dbReference type="Pfam" id="PF00226">
    <property type="entry name" value="DnaJ"/>
    <property type="match status" value="1"/>
</dbReference>
<dbReference type="SUPFAM" id="SSF46565">
    <property type="entry name" value="Chaperone J-domain"/>
    <property type="match status" value="1"/>
</dbReference>
<dbReference type="PANTHER" id="PTHR10039">
    <property type="entry name" value="AMELOGENIN"/>
    <property type="match status" value="1"/>
</dbReference>
<dbReference type="InterPro" id="IPR027417">
    <property type="entry name" value="P-loop_NTPase"/>
</dbReference>
<accession>A0AAN8EJS4</accession>
<evidence type="ECO:0000259" key="2">
    <source>
        <dbReference type="PROSITE" id="PS50076"/>
    </source>
</evidence>
<gene>
    <name evidence="3" type="ORF">OHC33_001621</name>
</gene>
<dbReference type="CDD" id="cd06257">
    <property type="entry name" value="DnaJ"/>
    <property type="match status" value="1"/>
</dbReference>
<organism evidence="3 4">
    <name type="scientific">Knufia fluminis</name>
    <dbReference type="NCBI Taxonomy" id="191047"/>
    <lineage>
        <taxon>Eukaryota</taxon>
        <taxon>Fungi</taxon>
        <taxon>Dikarya</taxon>
        <taxon>Ascomycota</taxon>
        <taxon>Pezizomycotina</taxon>
        <taxon>Eurotiomycetes</taxon>
        <taxon>Chaetothyriomycetidae</taxon>
        <taxon>Chaetothyriales</taxon>
        <taxon>Trichomeriaceae</taxon>
        <taxon>Knufia</taxon>
    </lineage>
</organism>
<feature type="domain" description="J" evidence="2">
    <location>
        <begin position="8"/>
        <end position="63"/>
    </location>
</feature>
<name>A0AAN8EJS4_9EURO</name>
<protein>
    <recommendedName>
        <fullName evidence="2">J domain-containing protein</fullName>
    </recommendedName>
</protein>
<dbReference type="SMART" id="SM00271">
    <property type="entry name" value="DnaJ"/>
    <property type="match status" value="1"/>
</dbReference>
<dbReference type="Gene3D" id="1.10.287.110">
    <property type="entry name" value="DnaJ domain"/>
    <property type="match status" value="1"/>
</dbReference>
<keyword evidence="1" id="KW-0677">Repeat</keyword>
<dbReference type="InterPro" id="IPR036869">
    <property type="entry name" value="J_dom_sf"/>
</dbReference>
<evidence type="ECO:0000313" key="3">
    <source>
        <dbReference type="EMBL" id="KAK5957249.1"/>
    </source>
</evidence>
<sequence>MANTTTTNPYTILGAKPDQPFHDIRKQWVQLLLQSHPDKAGEEGKEKCQKLIEAFRQIRDEHEEPPVAGVSPRSSINPAYHPRPHGHIPSKQKRAAHYAVDVGNDINDDDDAHAWTAALEQDEADEACYGDQVRAACRKAEQMPLHQIPPEDSSYLTFMAPTPRLCEQHSEDEIESDSASDREVPAPYRVRRIARRDIKQSKSTWVTVNTWLMSDESVESEVALNDSKAPSGSSLHSYKAYNVPDSNAYRHEKRLEEKKAKKIFRQAIQESVLVVPTEVPMTLDYGKVPEHWDDDDDVGFETEAKECDKTRHDSNEVGGKIDNNIRIYPTREAKDAELLNGGDNEGLPAIQPNCNSVRDPEDMLRRPVPLYMETSNTPRVGHQYGSIQARDNGIIINGHVVNSNFHFPDNEGASDAAKQRAMFSALAYRDMNFRRNQLTKSQAKHLEWIWAGHDHNNGISVDKPSPPPMELVARRDDRNPMFVEWLQSDAPLFWISGKPASGKSTLMKYVSEHPFCKKLLQEATGQQWLTMHFFFDFRAHKGLANTIEGMLRSLLCQLVQFSSAVSRYIARTSFGKFLDVRFNELSQDDLQDALLSSVAATEARICIFIDGLDEFEESYYRLIEVLKTLADGKYIKMCLASRPEPAIAQSLTDVAMIRMQDHNRGMIWAYTRDSLSKHAGYIGLPSLQQLVEQITTESHGVILWSQLVCSDVREGMFAREVFEELRVRVANYPADLDSVYNRMFRKMDPRWKAESIVLLYVITTCDDYSACWPLKAVAAWFSTRGILASFPQRQMSTHDFRLRLYSRLGAMIDVDEHLHECRGKIRLIHKTFQTYLYKSKIFNAELPDSFRCVYPDNVSFRLSLNMIQ</sequence>
<dbReference type="Gene3D" id="3.40.50.300">
    <property type="entry name" value="P-loop containing nucleotide triphosphate hydrolases"/>
    <property type="match status" value="1"/>
</dbReference>
<dbReference type="Proteomes" id="UP001316803">
    <property type="component" value="Unassembled WGS sequence"/>
</dbReference>
<dbReference type="AlphaFoldDB" id="A0AAN8EJS4"/>
<evidence type="ECO:0000313" key="4">
    <source>
        <dbReference type="Proteomes" id="UP001316803"/>
    </source>
</evidence>
<keyword evidence="4" id="KW-1185">Reference proteome</keyword>
<evidence type="ECO:0000256" key="1">
    <source>
        <dbReference type="ARBA" id="ARBA00022737"/>
    </source>
</evidence>
<dbReference type="InterPro" id="IPR001623">
    <property type="entry name" value="DnaJ_domain"/>
</dbReference>
<dbReference type="Pfam" id="PF24883">
    <property type="entry name" value="NPHP3_N"/>
    <property type="match status" value="1"/>
</dbReference>
<reference evidence="3 4" key="1">
    <citation type="submission" date="2022-12" db="EMBL/GenBank/DDBJ databases">
        <title>Genomic features and morphological characterization of a novel Knufia sp. strain isolated from spacecraft assembly facility.</title>
        <authorList>
            <person name="Teixeira M."/>
            <person name="Chander A.M."/>
            <person name="Stajich J.E."/>
            <person name="Venkateswaran K."/>
        </authorList>
    </citation>
    <scope>NUCLEOTIDE SEQUENCE [LARGE SCALE GENOMIC DNA]</scope>
    <source>
        <strain evidence="3 4">FJI-L2-BK-P2</strain>
    </source>
</reference>